<dbReference type="GO" id="GO:0043138">
    <property type="term" value="F:3'-5' DNA helicase activity"/>
    <property type="evidence" value="ECO:0007669"/>
    <property type="project" value="UniProtKB-EC"/>
</dbReference>
<dbReference type="GO" id="GO:0003677">
    <property type="term" value="F:DNA binding"/>
    <property type="evidence" value="ECO:0007669"/>
    <property type="project" value="UniProtKB-KW"/>
</dbReference>
<dbReference type="InterPro" id="IPR038726">
    <property type="entry name" value="PDDEXK_AddAB-type"/>
</dbReference>
<protein>
    <recommendedName>
        <fullName evidence="13">DNA 3'-5' helicase</fullName>
        <ecNumber evidence="13">5.6.2.4</ecNumber>
    </recommendedName>
</protein>
<dbReference type="PROSITE" id="PS51217">
    <property type="entry name" value="UVRD_HELICASE_CTER"/>
    <property type="match status" value="1"/>
</dbReference>
<evidence type="ECO:0000256" key="9">
    <source>
        <dbReference type="ARBA" id="ARBA00023125"/>
    </source>
</evidence>
<name>A0A5P8FM99_9MICO</name>
<dbReference type="Pfam" id="PF12705">
    <property type="entry name" value="PDDEXK_1"/>
    <property type="match status" value="1"/>
</dbReference>
<dbReference type="CDD" id="cd17932">
    <property type="entry name" value="DEXQc_UvrD"/>
    <property type="match status" value="1"/>
</dbReference>
<dbReference type="Gene3D" id="3.90.320.10">
    <property type="match status" value="1"/>
</dbReference>
<proteinExistence type="inferred from homology"/>
<keyword evidence="5 15" id="KW-0378">Hydrolase</keyword>
<evidence type="ECO:0000256" key="11">
    <source>
        <dbReference type="ARBA" id="ARBA00023235"/>
    </source>
</evidence>
<keyword evidence="8 15" id="KW-0067">ATP-binding</keyword>
<gene>
    <name evidence="18" type="ORF">EEW87_011120</name>
</gene>
<dbReference type="Pfam" id="PF00580">
    <property type="entry name" value="UvrD-helicase"/>
    <property type="match status" value="1"/>
</dbReference>
<reference evidence="18 19" key="1">
    <citation type="submission" date="2019-09" db="EMBL/GenBank/DDBJ databases">
        <title>Complete Genome Sequence of Janibacter melonis M714 with both human health impact and industrial applications.</title>
        <authorList>
            <person name="Jin M."/>
            <person name="Zhao Q.R."/>
        </authorList>
    </citation>
    <scope>NUCLEOTIDE SEQUENCE [LARGE SCALE GENOMIC DNA]</scope>
    <source>
        <strain evidence="18 19">M714</strain>
    </source>
</reference>
<dbReference type="Proteomes" id="UP000271708">
    <property type="component" value="Chromosome"/>
</dbReference>
<evidence type="ECO:0000256" key="14">
    <source>
        <dbReference type="ARBA" id="ARBA00048988"/>
    </source>
</evidence>
<dbReference type="GO" id="GO:0005524">
    <property type="term" value="F:ATP binding"/>
    <property type="evidence" value="ECO:0007669"/>
    <property type="project" value="UniProtKB-UniRule"/>
</dbReference>
<dbReference type="InterPro" id="IPR011335">
    <property type="entry name" value="Restrct_endonuc-II-like"/>
</dbReference>
<dbReference type="Gene3D" id="1.10.486.10">
    <property type="entry name" value="PCRA, domain 4"/>
    <property type="match status" value="1"/>
</dbReference>
<dbReference type="GeneID" id="59161724"/>
<dbReference type="AlphaFoldDB" id="A0A5P8FM99"/>
<keyword evidence="11" id="KW-0413">Isomerase</keyword>
<dbReference type="PANTHER" id="PTHR11070">
    <property type="entry name" value="UVRD / RECB / PCRA DNA HELICASE FAMILY MEMBER"/>
    <property type="match status" value="1"/>
</dbReference>
<evidence type="ECO:0000256" key="8">
    <source>
        <dbReference type="ARBA" id="ARBA00022840"/>
    </source>
</evidence>
<comment type="similarity">
    <text evidence="1">Belongs to the helicase family. UvrD subfamily.</text>
</comment>
<evidence type="ECO:0000313" key="19">
    <source>
        <dbReference type="Proteomes" id="UP000271708"/>
    </source>
</evidence>
<feature type="domain" description="UvrD-like helicase ATP-binding" evidence="16">
    <location>
        <begin position="44"/>
        <end position="378"/>
    </location>
</feature>
<evidence type="ECO:0000256" key="10">
    <source>
        <dbReference type="ARBA" id="ARBA00023204"/>
    </source>
</evidence>
<dbReference type="InterPro" id="IPR011604">
    <property type="entry name" value="PDDEXK-like_dom_sf"/>
</dbReference>
<evidence type="ECO:0000256" key="1">
    <source>
        <dbReference type="ARBA" id="ARBA00009922"/>
    </source>
</evidence>
<evidence type="ECO:0000256" key="5">
    <source>
        <dbReference type="ARBA" id="ARBA00022801"/>
    </source>
</evidence>
<evidence type="ECO:0000256" key="6">
    <source>
        <dbReference type="ARBA" id="ARBA00022806"/>
    </source>
</evidence>
<dbReference type="InterPro" id="IPR013986">
    <property type="entry name" value="DExx_box_DNA_helicase_dom_sf"/>
</dbReference>
<dbReference type="EC" id="5.6.2.4" evidence="13"/>
<dbReference type="GO" id="GO:0005829">
    <property type="term" value="C:cytosol"/>
    <property type="evidence" value="ECO:0007669"/>
    <property type="project" value="TreeGrafter"/>
</dbReference>
<evidence type="ECO:0000259" key="16">
    <source>
        <dbReference type="PROSITE" id="PS51198"/>
    </source>
</evidence>
<evidence type="ECO:0000256" key="15">
    <source>
        <dbReference type="PROSITE-ProRule" id="PRU00560"/>
    </source>
</evidence>
<dbReference type="InterPro" id="IPR014017">
    <property type="entry name" value="DNA_helicase_UvrD-like_C"/>
</dbReference>
<dbReference type="GO" id="GO:0000725">
    <property type="term" value="P:recombinational repair"/>
    <property type="evidence" value="ECO:0007669"/>
    <property type="project" value="TreeGrafter"/>
</dbReference>
<keyword evidence="3 15" id="KW-0547">Nucleotide-binding</keyword>
<keyword evidence="4" id="KW-0227">DNA damage</keyword>
<evidence type="ECO:0000313" key="18">
    <source>
        <dbReference type="EMBL" id="QFQ30729.2"/>
    </source>
</evidence>
<keyword evidence="7" id="KW-0269">Exonuclease</keyword>
<keyword evidence="9" id="KW-0238">DNA-binding</keyword>
<dbReference type="InterPro" id="IPR000212">
    <property type="entry name" value="DNA_helicase_UvrD/REP"/>
</dbReference>
<dbReference type="EMBL" id="CP044548">
    <property type="protein sequence ID" value="QFQ30729.2"/>
    <property type="molecule type" value="Genomic_DNA"/>
</dbReference>
<feature type="domain" description="UvrD-like helicase C-terminal" evidence="17">
    <location>
        <begin position="379"/>
        <end position="685"/>
    </location>
</feature>
<sequence length="1100" mass="116866">MSDQPSLFDDLADLLPAGRASTTAVADGPRYSALDVSRALGQEHAPTPEQAAIVEAPLQPQLVVAGAGSGKTETMTARVVWLVANDLVRPEEVLGLTFTRKAAGELADRVGARLAALADSGLWSPPERDDAGALVLPGAPTVTTYHSYAGALVREHGPLLGRERDARLLTEAASWQLAHEAVLSYDGPMEELDWVESTVTSMVLALSGELAEHLRAPEEAQAYLETVAGRWLAADAAAPKGLKAVRDQATALRRRALVLPVVRRYLDLKHERGVLDFSDQMALAARLAQEVPVVGAGERGRYRVVLLDEFQDTSEAQLVLMTSLFAPQGRPPSPVTAVGDPHQSIYAWRGASATTLATFPERFGGAPVLHLSRSWRNDDAVLEAANAVAEPLRAGSAVPVLPLDARPGAGRGQVWAARVSDAAAEADLVARWVQERRGDGRRSAAVLCRKRSQFTAITAALAARDIPHEVVGLGGLLLTPEVADVVALLTVVQDPARGDRLMRLLTGPVCRLGAADIAALAAYARASGRPPQRGVGQDLAPDSRDELTIVDALDDLPDEQWRGPGGEHISARGLSRLRALAAGVGRLRLAAGQPLPDLVVEAERVLGVDVEVLARPGWSAGAARAHLDAFADVAAQFAAGADRATLGGFVDWVEAAIAEERGLDRPVVEPTPDAVQVLTCHAAKGLEWDVVAVPGLVEGTFPSHAARARAVDGGWELGRVTDPGWLAATEGGLPYPLRGDRGGLPELAEHGATPHEIRDDVDAFKSAGGEQVITEERRLAYVALTRARQHLLLTSAVWASTGRTPRLPSRFFDEVVALPGVHQIAQAPMPEPGEPNPLLELERAVVWPAPVTSEDRPAMEQAVPVVLGGAPALDGATDRHPLDDEITLLLRERDAARARRSPQVALPEHLSTSALVSLARDEADFASRLRRPMPQAPSPHTRRGTAFHAWVEQHYGAAAMVDVHDLPGRADAAVDDPGLPALRERFLASPWAERTPVEVELSLEVVISGRAVRGRVDAVFADPDGGVTIVDWKTGRPPTGESAAAAALQLSVYRVAYARWTGLPAEQVRAAFYYGATGETVKPPLADEAEIAALLGPDEA</sequence>
<evidence type="ECO:0000256" key="3">
    <source>
        <dbReference type="ARBA" id="ARBA00022741"/>
    </source>
</evidence>
<feature type="binding site" evidence="15">
    <location>
        <begin position="65"/>
        <end position="72"/>
    </location>
    <ligand>
        <name>ATP</name>
        <dbReference type="ChEBI" id="CHEBI:30616"/>
    </ligand>
</feature>
<dbReference type="GO" id="GO:0004527">
    <property type="term" value="F:exonuclease activity"/>
    <property type="evidence" value="ECO:0007669"/>
    <property type="project" value="UniProtKB-KW"/>
</dbReference>
<dbReference type="PROSITE" id="PS51198">
    <property type="entry name" value="UVRD_HELICASE_ATP_BIND"/>
    <property type="match status" value="1"/>
</dbReference>
<dbReference type="KEGG" id="jme:EEW87_011120"/>
<keyword evidence="2" id="KW-0540">Nuclease</keyword>
<dbReference type="Pfam" id="PF13361">
    <property type="entry name" value="UvrD_C"/>
    <property type="match status" value="2"/>
</dbReference>
<dbReference type="Gene3D" id="1.10.10.160">
    <property type="match status" value="1"/>
</dbReference>
<comment type="catalytic activity">
    <reaction evidence="12">
        <text>Couples ATP hydrolysis with the unwinding of duplex DNA by translocating in the 3'-5' direction.</text>
        <dbReference type="EC" id="5.6.2.4"/>
    </reaction>
</comment>
<dbReference type="RefSeq" id="WP_123092134.1">
    <property type="nucleotide sequence ID" value="NZ_BAAAKD010000017.1"/>
</dbReference>
<evidence type="ECO:0000259" key="17">
    <source>
        <dbReference type="PROSITE" id="PS51217"/>
    </source>
</evidence>
<accession>A0A5P8FM99</accession>
<evidence type="ECO:0000256" key="4">
    <source>
        <dbReference type="ARBA" id="ARBA00022763"/>
    </source>
</evidence>
<evidence type="ECO:0000256" key="12">
    <source>
        <dbReference type="ARBA" id="ARBA00034617"/>
    </source>
</evidence>
<dbReference type="InterPro" id="IPR014016">
    <property type="entry name" value="UvrD-like_ATP-bd"/>
</dbReference>
<evidence type="ECO:0000256" key="7">
    <source>
        <dbReference type="ARBA" id="ARBA00022839"/>
    </source>
</evidence>
<keyword evidence="6 15" id="KW-0347">Helicase</keyword>
<keyword evidence="10" id="KW-0234">DNA repair</keyword>
<dbReference type="SUPFAM" id="SSF52540">
    <property type="entry name" value="P-loop containing nucleoside triphosphate hydrolases"/>
    <property type="match status" value="1"/>
</dbReference>
<dbReference type="PANTHER" id="PTHR11070:SF55">
    <property type="entry name" value="DNA 3'-5' HELICASE"/>
    <property type="match status" value="1"/>
</dbReference>
<dbReference type="Gene3D" id="3.40.50.300">
    <property type="entry name" value="P-loop containing nucleotide triphosphate hydrolases"/>
    <property type="match status" value="3"/>
</dbReference>
<dbReference type="GO" id="GO:0033202">
    <property type="term" value="C:DNA helicase complex"/>
    <property type="evidence" value="ECO:0007669"/>
    <property type="project" value="TreeGrafter"/>
</dbReference>
<dbReference type="SUPFAM" id="SSF52980">
    <property type="entry name" value="Restriction endonuclease-like"/>
    <property type="match status" value="1"/>
</dbReference>
<evidence type="ECO:0000256" key="2">
    <source>
        <dbReference type="ARBA" id="ARBA00022722"/>
    </source>
</evidence>
<evidence type="ECO:0000256" key="13">
    <source>
        <dbReference type="ARBA" id="ARBA00034808"/>
    </source>
</evidence>
<organism evidence="18 19">
    <name type="scientific">Janibacter melonis</name>
    <dbReference type="NCBI Taxonomy" id="262209"/>
    <lineage>
        <taxon>Bacteria</taxon>
        <taxon>Bacillati</taxon>
        <taxon>Actinomycetota</taxon>
        <taxon>Actinomycetes</taxon>
        <taxon>Micrococcales</taxon>
        <taxon>Intrasporangiaceae</taxon>
        <taxon>Janibacter</taxon>
    </lineage>
</organism>
<comment type="catalytic activity">
    <reaction evidence="14">
        <text>ATP + H2O = ADP + phosphate + H(+)</text>
        <dbReference type="Rhea" id="RHEA:13065"/>
        <dbReference type="ChEBI" id="CHEBI:15377"/>
        <dbReference type="ChEBI" id="CHEBI:15378"/>
        <dbReference type="ChEBI" id="CHEBI:30616"/>
        <dbReference type="ChEBI" id="CHEBI:43474"/>
        <dbReference type="ChEBI" id="CHEBI:456216"/>
        <dbReference type="EC" id="5.6.2.4"/>
    </reaction>
</comment>
<dbReference type="InterPro" id="IPR027417">
    <property type="entry name" value="P-loop_NTPase"/>
</dbReference>